<organism evidence="1 2">
    <name type="scientific">Symbiodinium pilosum</name>
    <name type="common">Dinoflagellate</name>
    <dbReference type="NCBI Taxonomy" id="2952"/>
    <lineage>
        <taxon>Eukaryota</taxon>
        <taxon>Sar</taxon>
        <taxon>Alveolata</taxon>
        <taxon>Dinophyceae</taxon>
        <taxon>Suessiales</taxon>
        <taxon>Symbiodiniaceae</taxon>
        <taxon>Symbiodinium</taxon>
    </lineage>
</organism>
<dbReference type="OrthoDB" id="418020at2759"/>
<evidence type="ECO:0000313" key="2">
    <source>
        <dbReference type="Proteomes" id="UP000649617"/>
    </source>
</evidence>
<keyword evidence="2" id="KW-1185">Reference proteome</keyword>
<protein>
    <submittedName>
        <fullName evidence="1">OOP protein</fullName>
    </submittedName>
</protein>
<gene>
    <name evidence="1" type="primary">OOP</name>
    <name evidence="1" type="ORF">SPIL2461_LOCUS21290</name>
</gene>
<comment type="caution">
    <text evidence="1">The sequence shown here is derived from an EMBL/GenBank/DDBJ whole genome shotgun (WGS) entry which is preliminary data.</text>
</comment>
<sequence>MRVLAKVYLELPDGGLHDLEQRIDQLQHMQVSYMSERLTSMSDELMTAQASIAGLTDALIEEQAFRQEFEQAVRGEIKHESNNLGAQVRKWLENLETKLCNHFEDVLHSLESRVVQDFQDLWQWTNEECRKATDGQKELDEKVSAFKAEARTPTAYSKLSARIDDLCDSVVKE</sequence>
<dbReference type="AlphaFoldDB" id="A0A812XJL1"/>
<accession>A0A812XJL1</accession>
<reference evidence="1" key="1">
    <citation type="submission" date="2021-02" db="EMBL/GenBank/DDBJ databases">
        <authorList>
            <person name="Dougan E. K."/>
            <person name="Rhodes N."/>
            <person name="Thang M."/>
            <person name="Chan C."/>
        </authorList>
    </citation>
    <scope>NUCLEOTIDE SEQUENCE</scope>
</reference>
<proteinExistence type="predicted"/>
<name>A0A812XJL1_SYMPI</name>
<evidence type="ECO:0000313" key="1">
    <source>
        <dbReference type="EMBL" id="CAE7740250.1"/>
    </source>
</evidence>
<dbReference type="EMBL" id="CAJNIZ010046118">
    <property type="protein sequence ID" value="CAE7740250.1"/>
    <property type="molecule type" value="Genomic_DNA"/>
</dbReference>
<dbReference type="Proteomes" id="UP000649617">
    <property type="component" value="Unassembled WGS sequence"/>
</dbReference>
<feature type="non-terminal residue" evidence="1">
    <location>
        <position position="173"/>
    </location>
</feature>